<evidence type="ECO:0000256" key="6">
    <source>
        <dbReference type="SAM" id="Phobius"/>
    </source>
</evidence>
<accession>A0ABR3GKV9</accession>
<dbReference type="InterPro" id="IPR049326">
    <property type="entry name" value="Rhodopsin_dom_fungi"/>
</dbReference>
<dbReference type="InterPro" id="IPR052337">
    <property type="entry name" value="SAT4-like"/>
</dbReference>
<evidence type="ECO:0000256" key="4">
    <source>
        <dbReference type="ARBA" id="ARBA00023136"/>
    </source>
</evidence>
<comment type="caution">
    <text evidence="8">The sequence shown here is derived from an EMBL/GenBank/DDBJ whole genome shotgun (WGS) entry which is preliminary data.</text>
</comment>
<comment type="subcellular location">
    <subcellularLocation>
        <location evidence="1">Membrane</location>
        <topology evidence="1">Multi-pass membrane protein</topology>
    </subcellularLocation>
</comment>
<keyword evidence="3 6" id="KW-1133">Transmembrane helix</keyword>
<evidence type="ECO:0000259" key="7">
    <source>
        <dbReference type="Pfam" id="PF20684"/>
    </source>
</evidence>
<evidence type="ECO:0000256" key="5">
    <source>
        <dbReference type="ARBA" id="ARBA00038359"/>
    </source>
</evidence>
<evidence type="ECO:0000256" key="3">
    <source>
        <dbReference type="ARBA" id="ARBA00022989"/>
    </source>
</evidence>
<keyword evidence="9" id="KW-1185">Reference proteome</keyword>
<feature type="transmembrane region" description="Helical" evidence="6">
    <location>
        <begin position="67"/>
        <end position="91"/>
    </location>
</feature>
<keyword evidence="4 6" id="KW-0472">Membrane</keyword>
<dbReference type="Pfam" id="PF20684">
    <property type="entry name" value="Fung_rhodopsin"/>
    <property type="match status" value="1"/>
</dbReference>
<name>A0ABR3GKV9_9PEZI</name>
<comment type="similarity">
    <text evidence="5">Belongs to the SAT4 family.</text>
</comment>
<protein>
    <recommendedName>
        <fullName evidence="7">Rhodopsin domain-containing protein</fullName>
    </recommendedName>
</protein>
<evidence type="ECO:0000256" key="1">
    <source>
        <dbReference type="ARBA" id="ARBA00004141"/>
    </source>
</evidence>
<feature type="transmembrane region" description="Helical" evidence="6">
    <location>
        <begin position="27"/>
        <end position="47"/>
    </location>
</feature>
<dbReference type="Proteomes" id="UP001447188">
    <property type="component" value="Unassembled WGS sequence"/>
</dbReference>
<dbReference type="EMBL" id="JBBBZM010000047">
    <property type="protein sequence ID" value="KAL0636575.1"/>
    <property type="molecule type" value="Genomic_DNA"/>
</dbReference>
<evidence type="ECO:0000256" key="2">
    <source>
        <dbReference type="ARBA" id="ARBA00022692"/>
    </source>
</evidence>
<feature type="domain" description="Rhodopsin" evidence="7">
    <location>
        <begin position="7"/>
        <end position="202"/>
    </location>
</feature>
<proteinExistence type="inferred from homology"/>
<feature type="transmembrane region" description="Helical" evidence="6">
    <location>
        <begin position="190"/>
        <end position="208"/>
    </location>
</feature>
<organism evidence="8 9">
    <name type="scientific">Discina gigas</name>
    <dbReference type="NCBI Taxonomy" id="1032678"/>
    <lineage>
        <taxon>Eukaryota</taxon>
        <taxon>Fungi</taxon>
        <taxon>Dikarya</taxon>
        <taxon>Ascomycota</taxon>
        <taxon>Pezizomycotina</taxon>
        <taxon>Pezizomycetes</taxon>
        <taxon>Pezizales</taxon>
        <taxon>Discinaceae</taxon>
        <taxon>Discina</taxon>
    </lineage>
</organism>
<dbReference type="PANTHER" id="PTHR33048">
    <property type="entry name" value="PTH11-LIKE INTEGRAL MEMBRANE PROTEIN (AFU_ORTHOLOGUE AFUA_5G11245)"/>
    <property type="match status" value="1"/>
</dbReference>
<dbReference type="PANTHER" id="PTHR33048:SF47">
    <property type="entry name" value="INTEGRAL MEMBRANE PROTEIN-RELATED"/>
    <property type="match status" value="1"/>
</dbReference>
<evidence type="ECO:0000313" key="9">
    <source>
        <dbReference type="Proteomes" id="UP001447188"/>
    </source>
</evidence>
<reference evidence="8 9" key="1">
    <citation type="submission" date="2024-02" db="EMBL/GenBank/DDBJ databases">
        <title>Discinaceae phylogenomics.</title>
        <authorList>
            <person name="Dirks A.C."/>
            <person name="James T.Y."/>
        </authorList>
    </citation>
    <scope>NUCLEOTIDE SEQUENCE [LARGE SCALE GENOMIC DNA]</scope>
    <source>
        <strain evidence="8 9">ACD0624</strain>
    </source>
</reference>
<gene>
    <name evidence="8" type="ORF">Q9L58_004416</name>
</gene>
<keyword evidence="2 6" id="KW-0812">Transmembrane</keyword>
<feature type="transmembrane region" description="Helical" evidence="6">
    <location>
        <begin position="103"/>
        <end position="124"/>
    </location>
</feature>
<feature type="transmembrane region" description="Helical" evidence="6">
    <location>
        <begin position="158"/>
        <end position="178"/>
    </location>
</feature>
<evidence type="ECO:0000313" key="8">
    <source>
        <dbReference type="EMBL" id="KAL0636575.1"/>
    </source>
</evidence>
<sequence>MIAVVVARLFIRTSDGRRSIRLVDWTHLLACLFSIAVSVTAVIGVWYCFGHRELDISVSDTINGLKYYWISRILYIVATWVVKIAVLATLLLANSPPQQVRKFLGALLYGVMVFTTVYTALFWVGAMTECRPTRGIYDKRGIRDGQCFPRNVVRGMAIGYAIVNAATDLFLVLLSIFVVYGMRRSMREKVALGVVFVLAFVLVHLHKIPNHKDG</sequence>